<evidence type="ECO:0000313" key="3">
    <source>
        <dbReference type="EMBL" id="MFC7581248.1"/>
    </source>
</evidence>
<accession>A0ABW2SP50</accession>
<gene>
    <name evidence="3" type="ORF">ACFQWG_08580</name>
</gene>
<organism evidence="3 4">
    <name type="scientific">Schaalia naturae</name>
    <dbReference type="NCBI Taxonomy" id="635203"/>
    <lineage>
        <taxon>Bacteria</taxon>
        <taxon>Bacillati</taxon>
        <taxon>Actinomycetota</taxon>
        <taxon>Actinomycetes</taxon>
        <taxon>Actinomycetales</taxon>
        <taxon>Actinomycetaceae</taxon>
        <taxon>Schaalia</taxon>
    </lineage>
</organism>
<keyword evidence="1" id="KW-0812">Transmembrane</keyword>
<proteinExistence type="predicted"/>
<protein>
    <submittedName>
        <fullName evidence="3">Phosphatidylserine/phosphatidylglycerophosphate/ cardiolipin synthase family protein</fullName>
    </submittedName>
</protein>
<dbReference type="PANTHER" id="PTHR21248:SF22">
    <property type="entry name" value="PHOSPHOLIPASE D"/>
    <property type="match status" value="1"/>
</dbReference>
<dbReference type="PROSITE" id="PS50035">
    <property type="entry name" value="PLD"/>
    <property type="match status" value="2"/>
</dbReference>
<dbReference type="CDD" id="cd09159">
    <property type="entry name" value="PLDc_ybhO_like_2"/>
    <property type="match status" value="1"/>
</dbReference>
<dbReference type="RefSeq" id="WP_380974383.1">
    <property type="nucleotide sequence ID" value="NZ_JBHTEF010000001.1"/>
</dbReference>
<dbReference type="InterPro" id="IPR001736">
    <property type="entry name" value="PLipase_D/transphosphatidylase"/>
</dbReference>
<dbReference type="EMBL" id="JBHTEF010000001">
    <property type="protein sequence ID" value="MFC7581248.1"/>
    <property type="molecule type" value="Genomic_DNA"/>
</dbReference>
<dbReference type="SMART" id="SM00155">
    <property type="entry name" value="PLDc"/>
    <property type="match status" value="2"/>
</dbReference>
<comment type="caution">
    <text evidence="3">The sequence shown here is derived from an EMBL/GenBank/DDBJ whole genome shotgun (WGS) entry which is preliminary data.</text>
</comment>
<evidence type="ECO:0000259" key="2">
    <source>
        <dbReference type="PROSITE" id="PS50035"/>
    </source>
</evidence>
<dbReference type="Gene3D" id="3.30.870.10">
    <property type="entry name" value="Endonuclease Chain A"/>
    <property type="match status" value="2"/>
</dbReference>
<sequence>MSRRSSWRVTHVRASRILRATAIGLGVAQIGAVAAVYAVDRLRVARIPGGTHGFPALPPADTPIDGNVVRSYTEGHSLYADMLEAIAGAREYIYFETYIWRSDRVGQRFKDALYAAAGRGVRVYAIYDGFGVLNQDPRFKWFPHHPNMHVVRFPEIRSGLFTANLRKTGRDHRKILVVDGEVGFVGGYNIGDRFADEWRDTHVRVNGPAVWELENGFADFWNHFRHRRQPALPDQGARKWTAEVTAAFNLPSRLLFPVRGLYLDAMDRATSRVLITSAYFIPDREILDGLLAAARRGVRVRVLIPEFSNHILADWVARPYYGSLLREGIEIWLYQHAMVHSKTMTVDGVWSTVGTANIDRLSLQGNFEVNMQFFSEDFAARMEQIFDNDLTTSRRLTLEEWERRGALTRVTEQLLRPFQMIV</sequence>
<keyword evidence="1" id="KW-0472">Membrane</keyword>
<reference evidence="4" key="1">
    <citation type="journal article" date="2019" name="Int. J. Syst. Evol. Microbiol.">
        <title>The Global Catalogue of Microorganisms (GCM) 10K type strain sequencing project: providing services to taxonomists for standard genome sequencing and annotation.</title>
        <authorList>
            <consortium name="The Broad Institute Genomics Platform"/>
            <consortium name="The Broad Institute Genome Sequencing Center for Infectious Disease"/>
            <person name="Wu L."/>
            <person name="Ma J."/>
        </authorList>
    </citation>
    <scope>NUCLEOTIDE SEQUENCE [LARGE SCALE GENOMIC DNA]</scope>
    <source>
        <strain evidence="4">CCUG 56698</strain>
    </source>
</reference>
<feature type="transmembrane region" description="Helical" evidence="1">
    <location>
        <begin position="20"/>
        <end position="39"/>
    </location>
</feature>
<dbReference type="Proteomes" id="UP001596527">
    <property type="component" value="Unassembled WGS sequence"/>
</dbReference>
<dbReference type="Pfam" id="PF13091">
    <property type="entry name" value="PLDc_2"/>
    <property type="match status" value="2"/>
</dbReference>
<keyword evidence="4" id="KW-1185">Reference proteome</keyword>
<dbReference type="PANTHER" id="PTHR21248">
    <property type="entry name" value="CARDIOLIPIN SYNTHASE"/>
    <property type="match status" value="1"/>
</dbReference>
<dbReference type="CDD" id="cd09110">
    <property type="entry name" value="PLDc_CLS_1"/>
    <property type="match status" value="1"/>
</dbReference>
<feature type="domain" description="PLD phosphodiesterase" evidence="2">
    <location>
        <begin position="335"/>
        <end position="362"/>
    </location>
</feature>
<evidence type="ECO:0000313" key="4">
    <source>
        <dbReference type="Proteomes" id="UP001596527"/>
    </source>
</evidence>
<feature type="domain" description="PLD phosphodiesterase" evidence="2">
    <location>
        <begin position="167"/>
        <end position="194"/>
    </location>
</feature>
<evidence type="ECO:0000256" key="1">
    <source>
        <dbReference type="SAM" id="Phobius"/>
    </source>
</evidence>
<name>A0ABW2SP50_9ACTO</name>
<dbReference type="SUPFAM" id="SSF56024">
    <property type="entry name" value="Phospholipase D/nuclease"/>
    <property type="match status" value="2"/>
</dbReference>
<dbReference type="InterPro" id="IPR025202">
    <property type="entry name" value="PLD-like_dom"/>
</dbReference>
<keyword evidence="1" id="KW-1133">Transmembrane helix</keyword>